<sequence>GAHLEEGWEGVLVGDNICRKNLSKERNSTKWGIRACIAAGQHVKDNNIWLRNLVEQVVGMVHGCRCRINGTEVNEPYEDRNVILEMGFNGKGLNLLELS</sequence>
<proteinExistence type="predicted"/>
<comment type="caution">
    <text evidence="1">The sequence shown here is derived from an EMBL/GenBank/DDBJ whole genome shotgun (WGS) entry which is preliminary data.</text>
</comment>
<organism evidence="1 2">
    <name type="scientific">Trema orientale</name>
    <name type="common">Charcoal tree</name>
    <name type="synonym">Celtis orientalis</name>
    <dbReference type="NCBI Taxonomy" id="63057"/>
    <lineage>
        <taxon>Eukaryota</taxon>
        <taxon>Viridiplantae</taxon>
        <taxon>Streptophyta</taxon>
        <taxon>Embryophyta</taxon>
        <taxon>Tracheophyta</taxon>
        <taxon>Spermatophyta</taxon>
        <taxon>Magnoliopsida</taxon>
        <taxon>eudicotyledons</taxon>
        <taxon>Gunneridae</taxon>
        <taxon>Pentapetalae</taxon>
        <taxon>rosids</taxon>
        <taxon>fabids</taxon>
        <taxon>Rosales</taxon>
        <taxon>Cannabaceae</taxon>
        <taxon>Trema</taxon>
    </lineage>
</organism>
<dbReference type="EMBL" id="JXTC01000113">
    <property type="protein sequence ID" value="PON87792.1"/>
    <property type="molecule type" value="Genomic_DNA"/>
</dbReference>
<gene>
    <name evidence="1" type="ORF">TorRG33x02_164870</name>
</gene>
<dbReference type="OrthoDB" id="1752859at2759"/>
<evidence type="ECO:0000313" key="1">
    <source>
        <dbReference type="EMBL" id="PON87792.1"/>
    </source>
</evidence>
<dbReference type="AlphaFoldDB" id="A0A2P5EQK2"/>
<keyword evidence="2" id="KW-1185">Reference proteome</keyword>
<dbReference type="Proteomes" id="UP000237000">
    <property type="component" value="Unassembled WGS sequence"/>
</dbReference>
<accession>A0A2P5EQK2</accession>
<evidence type="ECO:0000313" key="2">
    <source>
        <dbReference type="Proteomes" id="UP000237000"/>
    </source>
</evidence>
<feature type="non-terminal residue" evidence="1">
    <location>
        <position position="1"/>
    </location>
</feature>
<dbReference type="InParanoid" id="A0A2P5EQK2"/>
<protein>
    <submittedName>
        <fullName evidence="1">Uncharacterized protein</fullName>
    </submittedName>
</protein>
<reference evidence="2" key="1">
    <citation type="submission" date="2016-06" db="EMBL/GenBank/DDBJ databases">
        <title>Parallel loss of symbiosis genes in relatives of nitrogen-fixing non-legume Parasponia.</title>
        <authorList>
            <person name="Van Velzen R."/>
            <person name="Holmer R."/>
            <person name="Bu F."/>
            <person name="Rutten L."/>
            <person name="Van Zeijl A."/>
            <person name="Liu W."/>
            <person name="Santuari L."/>
            <person name="Cao Q."/>
            <person name="Sharma T."/>
            <person name="Shen D."/>
            <person name="Roswanjaya Y."/>
            <person name="Wardhani T."/>
            <person name="Kalhor M.S."/>
            <person name="Jansen J."/>
            <person name="Van den Hoogen J."/>
            <person name="Gungor B."/>
            <person name="Hartog M."/>
            <person name="Hontelez J."/>
            <person name="Verver J."/>
            <person name="Yang W.-C."/>
            <person name="Schijlen E."/>
            <person name="Repin R."/>
            <person name="Schilthuizen M."/>
            <person name="Schranz E."/>
            <person name="Heidstra R."/>
            <person name="Miyata K."/>
            <person name="Fedorova E."/>
            <person name="Kohlen W."/>
            <person name="Bisseling T."/>
            <person name="Smit S."/>
            <person name="Geurts R."/>
        </authorList>
    </citation>
    <scope>NUCLEOTIDE SEQUENCE [LARGE SCALE GENOMIC DNA]</scope>
    <source>
        <strain evidence="2">cv. RG33-2</strain>
    </source>
</reference>
<name>A0A2P5EQK2_TREOI</name>